<evidence type="ECO:0000313" key="3">
    <source>
        <dbReference type="Proteomes" id="UP000829196"/>
    </source>
</evidence>
<name>A0A8T3AW65_DENNO</name>
<feature type="compositionally biased region" description="Basic residues" evidence="1">
    <location>
        <begin position="1"/>
        <end position="14"/>
    </location>
</feature>
<protein>
    <submittedName>
        <fullName evidence="2">Uncharacterized protein</fullName>
    </submittedName>
</protein>
<gene>
    <name evidence="2" type="ORF">KFK09_018579</name>
</gene>
<comment type="caution">
    <text evidence="2">The sequence shown here is derived from an EMBL/GenBank/DDBJ whole genome shotgun (WGS) entry which is preliminary data.</text>
</comment>
<sequence>MINPIKKFKSKRIHHNLEKNISPNEKLYREINSYKNVSPPTEHQKNKNSLP</sequence>
<dbReference type="AlphaFoldDB" id="A0A8T3AW65"/>
<accession>A0A8T3AW65</accession>
<dbReference type="SMR" id="A0A8T3AW65"/>
<dbReference type="Proteomes" id="UP000829196">
    <property type="component" value="Unassembled WGS sequence"/>
</dbReference>
<evidence type="ECO:0000256" key="1">
    <source>
        <dbReference type="SAM" id="MobiDB-lite"/>
    </source>
</evidence>
<reference evidence="2" key="1">
    <citation type="journal article" date="2022" name="Front. Genet.">
        <title>Chromosome-Scale Assembly of the Dendrobium nobile Genome Provides Insights Into the Molecular Mechanism of the Biosynthesis of the Medicinal Active Ingredient of Dendrobium.</title>
        <authorList>
            <person name="Xu Q."/>
            <person name="Niu S.-C."/>
            <person name="Li K.-L."/>
            <person name="Zheng P.-J."/>
            <person name="Zhang X.-J."/>
            <person name="Jia Y."/>
            <person name="Liu Y."/>
            <person name="Niu Y.-X."/>
            <person name="Yu L.-H."/>
            <person name="Chen D.-F."/>
            <person name="Zhang G.-Q."/>
        </authorList>
    </citation>
    <scope>NUCLEOTIDE SEQUENCE</scope>
    <source>
        <tissue evidence="2">Leaf</tissue>
    </source>
</reference>
<dbReference type="EMBL" id="JAGYWB010000013">
    <property type="protein sequence ID" value="KAI0500367.1"/>
    <property type="molecule type" value="Genomic_DNA"/>
</dbReference>
<proteinExistence type="predicted"/>
<feature type="region of interest" description="Disordered" evidence="1">
    <location>
        <begin position="1"/>
        <end position="21"/>
    </location>
</feature>
<evidence type="ECO:0000313" key="2">
    <source>
        <dbReference type="EMBL" id="KAI0500367.1"/>
    </source>
</evidence>
<keyword evidence="3" id="KW-1185">Reference proteome</keyword>
<organism evidence="2 3">
    <name type="scientific">Dendrobium nobile</name>
    <name type="common">Orchid</name>
    <dbReference type="NCBI Taxonomy" id="94219"/>
    <lineage>
        <taxon>Eukaryota</taxon>
        <taxon>Viridiplantae</taxon>
        <taxon>Streptophyta</taxon>
        <taxon>Embryophyta</taxon>
        <taxon>Tracheophyta</taxon>
        <taxon>Spermatophyta</taxon>
        <taxon>Magnoliopsida</taxon>
        <taxon>Liliopsida</taxon>
        <taxon>Asparagales</taxon>
        <taxon>Orchidaceae</taxon>
        <taxon>Epidendroideae</taxon>
        <taxon>Malaxideae</taxon>
        <taxon>Dendrobiinae</taxon>
        <taxon>Dendrobium</taxon>
    </lineage>
</organism>